<evidence type="ECO:0000313" key="2">
    <source>
        <dbReference type="Proteomes" id="UP000199138"/>
    </source>
</evidence>
<organism evidence="1 2">
    <name type="scientific">Pustulibacterium marinum</name>
    <dbReference type="NCBI Taxonomy" id="1224947"/>
    <lineage>
        <taxon>Bacteria</taxon>
        <taxon>Pseudomonadati</taxon>
        <taxon>Bacteroidota</taxon>
        <taxon>Flavobacteriia</taxon>
        <taxon>Flavobacteriales</taxon>
        <taxon>Flavobacteriaceae</taxon>
        <taxon>Pustulibacterium</taxon>
    </lineage>
</organism>
<proteinExistence type="predicted"/>
<dbReference type="STRING" id="1224947.SAMN05216480_101561"/>
<keyword evidence="2" id="KW-1185">Reference proteome</keyword>
<accession>A0A1I7F261</accession>
<dbReference type="Gene3D" id="2.60.120.40">
    <property type="match status" value="1"/>
</dbReference>
<dbReference type="InterPro" id="IPR008983">
    <property type="entry name" value="Tumour_necrosis_fac-like_dom"/>
</dbReference>
<reference evidence="1 2" key="1">
    <citation type="submission" date="2016-10" db="EMBL/GenBank/DDBJ databases">
        <authorList>
            <person name="de Groot N.N."/>
        </authorList>
    </citation>
    <scope>NUCLEOTIDE SEQUENCE [LARGE SCALE GENOMIC DNA]</scope>
    <source>
        <strain evidence="1 2">CGMCC 1.12333</strain>
    </source>
</reference>
<dbReference type="AlphaFoldDB" id="A0A1I7F261"/>
<name>A0A1I7F261_9FLAO</name>
<evidence type="ECO:0000313" key="1">
    <source>
        <dbReference type="EMBL" id="SFU30341.1"/>
    </source>
</evidence>
<dbReference type="Proteomes" id="UP000199138">
    <property type="component" value="Unassembled WGS sequence"/>
</dbReference>
<gene>
    <name evidence="1" type="ORF">SAMN05216480_101561</name>
</gene>
<evidence type="ECO:0008006" key="3">
    <source>
        <dbReference type="Google" id="ProtNLM"/>
    </source>
</evidence>
<protein>
    <recommendedName>
        <fullName evidence="3">C1q domain-containing protein</fullName>
    </recommendedName>
</protein>
<sequence>MNLNTLVLNKFTSTPIIMKKILTTILCITGFATYAQIGINTTSPKANLDVNGAPTETTTPDGIIPPKLTRTQLVSKTAYGANQTGALVYVTDLSGTTNATTTNVTAVGMYYFDGSVWQRLNNNASTTHSVSSSGNVLTSTVNGQDATANIVNSVTNTSNNNVFTTAVNGVTAANVNLINSNSLVVSNNTITNQLNGVNSNAATVPNLYTTNGTISGNRTVTMGTNTLAFTSTATSGTSHFTVDGNTLSVDAVNNRVGIGSNSPVANLDVRTNAGSSTDPGAGYIGLGTTSTAANTAGAGAIRYNTSGGGIIEYSNGVVWNTLESEVQKSIVIAKKSSSQSVANNSETNITGWTENTDLNGDYNPSTGVFTAPRTGSYVVSFSFNFSNGSINNNSQVEAQLKYTSGGSTQYRKSVVSYPVGGTAQAGATISFTIQLDAGETVRPSVWHSLGGSRNLRVPGSIYDDGFINFSVVEL</sequence>
<dbReference type="SUPFAM" id="SSF49842">
    <property type="entry name" value="TNF-like"/>
    <property type="match status" value="1"/>
</dbReference>
<dbReference type="EMBL" id="FPBK01000001">
    <property type="protein sequence ID" value="SFU30341.1"/>
    <property type="molecule type" value="Genomic_DNA"/>
</dbReference>